<organism evidence="7 8">
    <name type="scientific">Candidatus Brocadia sapporoensis</name>
    <dbReference type="NCBI Taxonomy" id="392547"/>
    <lineage>
        <taxon>Bacteria</taxon>
        <taxon>Pseudomonadati</taxon>
        <taxon>Planctomycetota</taxon>
        <taxon>Candidatus Brocadiia</taxon>
        <taxon>Candidatus Brocadiales</taxon>
        <taxon>Candidatus Brocadiaceae</taxon>
        <taxon>Candidatus Brocadia</taxon>
    </lineage>
</organism>
<dbReference type="PIRSF" id="PIRSF001338">
    <property type="entry name" value="AIR_carboxylase"/>
    <property type="match status" value="1"/>
</dbReference>
<evidence type="ECO:0000256" key="4">
    <source>
        <dbReference type="PIRNR" id="PIRNR001338"/>
    </source>
</evidence>
<dbReference type="SUPFAM" id="SSF52255">
    <property type="entry name" value="N5-CAIR mutase (phosphoribosylaminoimidazole carboxylase, PurE)"/>
    <property type="match status" value="1"/>
</dbReference>
<dbReference type="GO" id="GO:0006189">
    <property type="term" value="P:'de novo' IMP biosynthetic process"/>
    <property type="evidence" value="ECO:0007669"/>
    <property type="project" value="UniProtKB-UniRule"/>
</dbReference>
<keyword evidence="2 3" id="KW-0413">Isomerase</keyword>
<sequence>MIDKVIGIVMGSDSDLATMKEAISVLKEFEVNCDVNVISAHRSPERAHSYAVEAERNYDVIIAGAGGAAHLAGVIASLTPIPVIGVPMPTSGLGGLDSLLSMVQMPSGVPVPTMGIGKSGAVNAAILAIQILSISDPQLRQKLALYKKKLADEVAKKDTAVRMEFGLL</sequence>
<dbReference type="EMBL" id="MJUW02000018">
    <property type="protein sequence ID" value="OQD46889.1"/>
    <property type="molecule type" value="Genomic_DNA"/>
</dbReference>
<dbReference type="SMART" id="SM01001">
    <property type="entry name" value="AIRC"/>
    <property type="match status" value="1"/>
</dbReference>
<evidence type="ECO:0000313" key="7">
    <source>
        <dbReference type="EMBL" id="OQD46889.1"/>
    </source>
</evidence>
<gene>
    <name evidence="3" type="primary">purE</name>
    <name evidence="7" type="ORF">BIY37_01005</name>
</gene>
<dbReference type="PANTHER" id="PTHR23046:SF2">
    <property type="entry name" value="PHOSPHORIBOSYLAMINOIMIDAZOLE CARBOXYLASE"/>
    <property type="match status" value="1"/>
</dbReference>
<feature type="binding site" evidence="3 5">
    <location>
        <position position="42"/>
    </location>
    <ligand>
        <name>substrate</name>
    </ligand>
</feature>
<evidence type="ECO:0000256" key="2">
    <source>
        <dbReference type="ARBA" id="ARBA00023235"/>
    </source>
</evidence>
<feature type="binding site" evidence="3 5">
    <location>
        <position position="12"/>
    </location>
    <ligand>
        <name>substrate</name>
    </ligand>
</feature>
<evidence type="ECO:0000256" key="5">
    <source>
        <dbReference type="PIRSR" id="PIRSR001338-1"/>
    </source>
</evidence>
<dbReference type="EC" id="5.4.99.18" evidence="3 4"/>
<dbReference type="AlphaFoldDB" id="A0A1V6M389"/>
<feature type="binding site" evidence="3 5">
    <location>
        <position position="15"/>
    </location>
    <ligand>
        <name>substrate</name>
    </ligand>
</feature>
<dbReference type="InterPro" id="IPR024694">
    <property type="entry name" value="PurE_prokaryotes"/>
</dbReference>
<evidence type="ECO:0000256" key="1">
    <source>
        <dbReference type="ARBA" id="ARBA00022755"/>
    </source>
</evidence>
<comment type="function">
    <text evidence="3 4">Catalyzes the conversion of N5-carboxyaminoimidazole ribonucleotide (N5-CAIR) to 4-carboxy-5-aminoimidazole ribonucleotide (CAIR).</text>
</comment>
<comment type="pathway">
    <text evidence="3 4">Purine metabolism; IMP biosynthesis via de novo pathway; 5-amino-1-(5-phospho-D-ribosyl)imidazole-4-carboxylate from 5-amino-1-(5-phospho-D-ribosyl)imidazole (N5-CAIR route): step 2/2.</text>
</comment>
<dbReference type="Pfam" id="PF00731">
    <property type="entry name" value="AIRC"/>
    <property type="match status" value="1"/>
</dbReference>
<comment type="similarity">
    <text evidence="3">Belongs to the AIR carboxylase family. Class I subfamily.</text>
</comment>
<name>A0A1V6M389_9BACT</name>
<dbReference type="InterPro" id="IPR033747">
    <property type="entry name" value="PurE_ClassI"/>
</dbReference>
<evidence type="ECO:0000259" key="6">
    <source>
        <dbReference type="SMART" id="SM01001"/>
    </source>
</evidence>
<feature type="domain" description="PurE" evidence="6">
    <location>
        <begin position="4"/>
        <end position="154"/>
    </location>
</feature>
<dbReference type="InterPro" id="IPR000031">
    <property type="entry name" value="PurE_dom"/>
</dbReference>
<dbReference type="Proteomes" id="UP000242219">
    <property type="component" value="Unassembled WGS sequence"/>
</dbReference>
<dbReference type="HAMAP" id="MF_01929">
    <property type="entry name" value="PurE_classI"/>
    <property type="match status" value="1"/>
</dbReference>
<dbReference type="RefSeq" id="WP_070065982.1">
    <property type="nucleotide sequence ID" value="NZ_MJUW02000018.1"/>
</dbReference>
<comment type="catalytic activity">
    <reaction evidence="3 4">
        <text>5-carboxyamino-1-(5-phospho-D-ribosyl)imidazole + H(+) = 5-amino-1-(5-phospho-D-ribosyl)imidazole-4-carboxylate</text>
        <dbReference type="Rhea" id="RHEA:13193"/>
        <dbReference type="ChEBI" id="CHEBI:15378"/>
        <dbReference type="ChEBI" id="CHEBI:58730"/>
        <dbReference type="ChEBI" id="CHEBI:77657"/>
        <dbReference type="EC" id="5.4.99.18"/>
    </reaction>
</comment>
<keyword evidence="1 3" id="KW-0658">Purine biosynthesis</keyword>
<protein>
    <recommendedName>
        <fullName evidence="3 4">N5-carboxyaminoimidazole ribonucleotide mutase</fullName>
        <shortName evidence="3 4">N5-CAIR mutase</shortName>
        <ecNumber evidence="3 4">5.4.99.18</ecNumber>
    </recommendedName>
    <alternativeName>
        <fullName evidence="3">5-(carboxyamino)imidazole ribonucleotide mutase</fullName>
    </alternativeName>
</protein>
<dbReference type="UniPathway" id="UPA00074">
    <property type="reaction ID" value="UER00943"/>
</dbReference>
<dbReference type="NCBIfam" id="TIGR01162">
    <property type="entry name" value="purE"/>
    <property type="match status" value="1"/>
</dbReference>
<proteinExistence type="inferred from homology"/>
<keyword evidence="8" id="KW-1185">Reference proteome</keyword>
<dbReference type="GO" id="GO:0034023">
    <property type="term" value="F:5-(carboxyamino)imidazole ribonucleotide mutase activity"/>
    <property type="evidence" value="ECO:0007669"/>
    <property type="project" value="UniProtKB-UniRule"/>
</dbReference>
<accession>A0A1V6M389</accession>
<reference evidence="7 8" key="1">
    <citation type="journal article" date="2016" name="Genome Announc.">
        <title>Draft Genome Sequence of the Anaerobic Ammonium-Oxidizing Bacterium 'Candidatus Brocadia sp. 40'.</title>
        <authorList>
            <person name="Ali M."/>
            <person name="Haroon M.F."/>
            <person name="Narita Y."/>
            <person name="Zhang L."/>
            <person name="Rangel Shaw D."/>
            <person name="Okabe S."/>
            <person name="Saikaly P.E."/>
        </authorList>
    </citation>
    <scope>NUCLEOTIDE SEQUENCE [LARGE SCALE GENOMIC DNA]</scope>
    <source>
        <strain evidence="7 8">40</strain>
    </source>
</reference>
<dbReference type="PANTHER" id="PTHR23046">
    <property type="entry name" value="PHOSPHORIBOSYLAMINOIMIDAZOLE CARBOXYLASE CATALYTIC SUBUNIT"/>
    <property type="match status" value="1"/>
</dbReference>
<evidence type="ECO:0000313" key="8">
    <source>
        <dbReference type="Proteomes" id="UP000242219"/>
    </source>
</evidence>
<comment type="caution">
    <text evidence="7">The sequence shown here is derived from an EMBL/GenBank/DDBJ whole genome shotgun (WGS) entry which is preliminary data.</text>
</comment>
<dbReference type="Gene3D" id="3.40.50.1970">
    <property type="match status" value="1"/>
</dbReference>
<evidence type="ECO:0000256" key="3">
    <source>
        <dbReference type="HAMAP-Rule" id="MF_01929"/>
    </source>
</evidence>